<evidence type="ECO:0000313" key="2">
    <source>
        <dbReference type="EMBL" id="VUX54989.1"/>
    </source>
</evidence>
<dbReference type="Pfam" id="PF13649">
    <property type="entry name" value="Methyltransf_25"/>
    <property type="match status" value="1"/>
</dbReference>
<evidence type="ECO:0000259" key="1">
    <source>
        <dbReference type="Pfam" id="PF13649"/>
    </source>
</evidence>
<dbReference type="EMBL" id="LR633966">
    <property type="protein sequence ID" value="VUX54989.1"/>
    <property type="molecule type" value="Genomic_DNA"/>
</dbReference>
<name>A0A7D9H7Y8_9GAMM</name>
<dbReference type="Gene3D" id="3.40.50.150">
    <property type="entry name" value="Vaccinia Virus protein VP39"/>
    <property type="match status" value="1"/>
</dbReference>
<dbReference type="InterPro" id="IPR041698">
    <property type="entry name" value="Methyltransf_25"/>
</dbReference>
<proteinExistence type="predicted"/>
<dbReference type="CDD" id="cd02440">
    <property type="entry name" value="AdoMet_MTases"/>
    <property type="match status" value="1"/>
</dbReference>
<organism evidence="2">
    <name type="scientific">uncultured Woeseiaceae bacterium</name>
    <dbReference type="NCBI Taxonomy" id="1983305"/>
    <lineage>
        <taxon>Bacteria</taxon>
        <taxon>Pseudomonadati</taxon>
        <taxon>Pseudomonadota</taxon>
        <taxon>Gammaproteobacteria</taxon>
        <taxon>Woeseiales</taxon>
        <taxon>Woeseiaceae</taxon>
        <taxon>environmental samples</taxon>
    </lineage>
</organism>
<protein>
    <recommendedName>
        <fullName evidence="1">Methyltransferase domain-containing protein</fullName>
    </recommendedName>
</protein>
<sequence>MPQSAKDRELFNLETSSEFLNARLKVNKEYSRIQFKDWLFDRLNVKEGERILDVGCGTGAQSIGFLKKVGVSGAVCSTDICEESVEQLRSATGGASNLETFVGDMVYLRKMLRDEFSTSDFTLAHSSYALYYANNHLDVLYAMKDALADDGRLAVFCPHHPHGMVEFARKHSHIPPSVDLSLNFGTDVLESFFRSNFWEVEVHYFQNELTIDKLDVFLNIYRATTYFDQAVEEVVAAAVESEIESYGCIKFDKPGYLAIGSQRR</sequence>
<dbReference type="AlphaFoldDB" id="A0A7D9H7Y8"/>
<gene>
    <name evidence="2" type="ORF">JTBB02_V1_70010</name>
</gene>
<accession>A0A7D9H7Y8</accession>
<reference evidence="2" key="1">
    <citation type="submission" date="2019-07" db="EMBL/GenBank/DDBJ databases">
        <authorList>
            <person name="Weber M."/>
            <person name="Kostadinov I."/>
            <person name="Kostadinov D I."/>
        </authorList>
    </citation>
    <scope>NUCLEOTIDE SEQUENCE</scope>
    <source>
        <strain evidence="2">Gfbio:sag-sample-b02:053724c1-46a9-4a36-b237-ea2bf867836b</strain>
    </source>
</reference>
<dbReference type="SUPFAM" id="SSF53335">
    <property type="entry name" value="S-adenosyl-L-methionine-dependent methyltransferases"/>
    <property type="match status" value="1"/>
</dbReference>
<feature type="domain" description="Methyltransferase" evidence="1">
    <location>
        <begin position="51"/>
        <end position="151"/>
    </location>
</feature>
<dbReference type="InterPro" id="IPR029063">
    <property type="entry name" value="SAM-dependent_MTases_sf"/>
</dbReference>